<proteinExistence type="predicted"/>
<dbReference type="AlphaFoldDB" id="A0A1B6LGI5"/>
<name>A0A1B6LGI5_9HEMI</name>
<accession>A0A1B6LGI5</accession>
<evidence type="ECO:0000313" key="1">
    <source>
        <dbReference type="EMBL" id="JAT22802.1"/>
    </source>
</evidence>
<sequence length="168" mass="18696">MDPTMTIPSGESNIKDVFSKAMINRTLPAPCTMEVDLYQLVAERERRVQTGPAGVGHCRPPFVVQSIPSSDLILVVVHATCPLVSDPSEYPMNVIPSEVYYNGTSLNCQKIKFKHNLPRRRPPSCIKEHAQEEDIKLCGSANKSTLSYILKLTCLVTIYLISLLYKSS</sequence>
<reference evidence="1" key="1">
    <citation type="submission" date="2015-11" db="EMBL/GenBank/DDBJ databases">
        <title>De novo transcriptome assembly of four potential Pierce s Disease insect vectors from Arizona vineyards.</title>
        <authorList>
            <person name="Tassone E.E."/>
        </authorList>
    </citation>
    <scope>NUCLEOTIDE SEQUENCE</scope>
</reference>
<protein>
    <submittedName>
        <fullName evidence="1">Uncharacterized protein</fullName>
    </submittedName>
</protein>
<dbReference type="EMBL" id="GEBQ01017175">
    <property type="protein sequence ID" value="JAT22802.1"/>
    <property type="molecule type" value="Transcribed_RNA"/>
</dbReference>
<gene>
    <name evidence="1" type="ORF">g.51730</name>
</gene>
<organism evidence="1">
    <name type="scientific">Graphocephala atropunctata</name>
    <dbReference type="NCBI Taxonomy" id="36148"/>
    <lineage>
        <taxon>Eukaryota</taxon>
        <taxon>Metazoa</taxon>
        <taxon>Ecdysozoa</taxon>
        <taxon>Arthropoda</taxon>
        <taxon>Hexapoda</taxon>
        <taxon>Insecta</taxon>
        <taxon>Pterygota</taxon>
        <taxon>Neoptera</taxon>
        <taxon>Paraneoptera</taxon>
        <taxon>Hemiptera</taxon>
        <taxon>Auchenorrhyncha</taxon>
        <taxon>Membracoidea</taxon>
        <taxon>Cicadellidae</taxon>
        <taxon>Cicadellinae</taxon>
        <taxon>Cicadellini</taxon>
        <taxon>Graphocephala</taxon>
    </lineage>
</organism>